<dbReference type="OrthoDB" id="542013at2759"/>
<dbReference type="Proteomes" id="UP000754883">
    <property type="component" value="Unassembled WGS sequence"/>
</dbReference>
<proteinExistence type="predicted"/>
<accession>A0A9N9UT40</accession>
<comment type="caution">
    <text evidence="2">The sequence shown here is derived from an EMBL/GenBank/DDBJ whole genome shotgun (WGS) entry which is preliminary data.</text>
</comment>
<name>A0A9N9UT40_9HYPO</name>
<dbReference type="GO" id="GO:0016491">
    <property type="term" value="F:oxidoreductase activity"/>
    <property type="evidence" value="ECO:0007669"/>
    <property type="project" value="UniProtKB-KW"/>
</dbReference>
<keyword evidence="3" id="KW-1185">Reference proteome</keyword>
<dbReference type="PRINTS" id="PR00081">
    <property type="entry name" value="GDHRDH"/>
</dbReference>
<evidence type="ECO:0000313" key="3">
    <source>
        <dbReference type="Proteomes" id="UP000754883"/>
    </source>
</evidence>
<dbReference type="PANTHER" id="PTHR43157:SF22">
    <property type="entry name" value="SHORT-CHAIN DEHYDROGENASE_REDUCTASE PHMF"/>
    <property type="match status" value="1"/>
</dbReference>
<dbReference type="Pfam" id="PF00106">
    <property type="entry name" value="adh_short"/>
    <property type="match status" value="1"/>
</dbReference>
<dbReference type="InterPro" id="IPR036291">
    <property type="entry name" value="NAD(P)-bd_dom_sf"/>
</dbReference>
<dbReference type="EMBL" id="CABFNO020001545">
    <property type="protein sequence ID" value="CAG9997297.1"/>
    <property type="molecule type" value="Genomic_DNA"/>
</dbReference>
<reference evidence="3" key="1">
    <citation type="submission" date="2019-06" db="EMBL/GenBank/DDBJ databases">
        <authorList>
            <person name="Broberg M."/>
        </authorList>
    </citation>
    <scope>NUCLEOTIDE SEQUENCE [LARGE SCALE GENOMIC DNA]</scope>
</reference>
<organism evidence="2 3">
    <name type="scientific">Clonostachys byssicola</name>
    <dbReference type="NCBI Taxonomy" id="160290"/>
    <lineage>
        <taxon>Eukaryota</taxon>
        <taxon>Fungi</taxon>
        <taxon>Dikarya</taxon>
        <taxon>Ascomycota</taxon>
        <taxon>Pezizomycotina</taxon>
        <taxon>Sordariomycetes</taxon>
        <taxon>Hypocreomycetidae</taxon>
        <taxon>Hypocreales</taxon>
        <taxon>Bionectriaceae</taxon>
        <taxon>Clonostachys</taxon>
    </lineage>
</organism>
<evidence type="ECO:0008006" key="4">
    <source>
        <dbReference type="Google" id="ProtNLM"/>
    </source>
</evidence>
<evidence type="ECO:0000313" key="2">
    <source>
        <dbReference type="EMBL" id="CAG9997297.1"/>
    </source>
</evidence>
<dbReference type="AlphaFoldDB" id="A0A9N9UT40"/>
<dbReference type="SUPFAM" id="SSF51735">
    <property type="entry name" value="NAD(P)-binding Rossmann-fold domains"/>
    <property type="match status" value="1"/>
</dbReference>
<reference evidence="2 3" key="2">
    <citation type="submission" date="2021-10" db="EMBL/GenBank/DDBJ databases">
        <authorList>
            <person name="Piombo E."/>
        </authorList>
    </citation>
    <scope>NUCLEOTIDE SEQUENCE [LARGE SCALE GENOMIC DNA]</scope>
</reference>
<sequence>MSSPKEMWHAARHPPADPKHLSFKGKTILVTGANSGLGHAAAIKYAAQGASKLILGVRTQEKGEDAKAAIIRATGCSPEIFIIQTLDLASFESLQEFATRVDASVPDLHILQLSGGVASMEFATSPQGYVVDLQLGAYAFSLIALLLLPKVRATAQRLVASGSDDYCYISFLNSAGSLEVVDDDIPQGQTLIQRIHDQSKFDARKQYFLLKLAAWYAIRGVAERADGGGDVTKTRVIVNATCPGMCKTNMVRNASFLQQMMMSMTWAVFGRSAEEGARTLVGATGQGPEVHKRMWTNDKIAPLSALMQSERDKELFQQTWDETLAVLRKYVKSDLI</sequence>
<dbReference type="PANTHER" id="PTHR43157">
    <property type="entry name" value="PHOSPHATIDYLINOSITOL-GLYCAN BIOSYNTHESIS CLASS F PROTEIN-RELATED"/>
    <property type="match status" value="1"/>
</dbReference>
<gene>
    <name evidence="2" type="ORF">CBYS24578_00016797</name>
</gene>
<keyword evidence="1" id="KW-0560">Oxidoreductase</keyword>
<protein>
    <recommendedName>
        <fullName evidence="4">NAD(P)-binding protein</fullName>
    </recommendedName>
</protein>
<dbReference type="InterPro" id="IPR002347">
    <property type="entry name" value="SDR_fam"/>
</dbReference>
<dbReference type="Gene3D" id="3.40.50.720">
    <property type="entry name" value="NAD(P)-binding Rossmann-like Domain"/>
    <property type="match status" value="1"/>
</dbReference>
<evidence type="ECO:0000256" key="1">
    <source>
        <dbReference type="ARBA" id="ARBA00023002"/>
    </source>
</evidence>